<dbReference type="Proteomes" id="UP001597286">
    <property type="component" value="Unassembled WGS sequence"/>
</dbReference>
<gene>
    <name evidence="3" type="ORF">ACFSJG_15435</name>
</gene>
<organism evidence="3 4">
    <name type="scientific">Rhodococcus gannanensis</name>
    <dbReference type="NCBI Taxonomy" id="1960308"/>
    <lineage>
        <taxon>Bacteria</taxon>
        <taxon>Bacillati</taxon>
        <taxon>Actinomycetota</taxon>
        <taxon>Actinomycetes</taxon>
        <taxon>Mycobacteriales</taxon>
        <taxon>Nocardiaceae</taxon>
        <taxon>Rhodococcus</taxon>
    </lineage>
</organism>
<evidence type="ECO:0000259" key="2">
    <source>
        <dbReference type="Pfam" id="PF26059"/>
    </source>
</evidence>
<evidence type="ECO:0000256" key="1">
    <source>
        <dbReference type="SAM" id="SignalP"/>
    </source>
</evidence>
<keyword evidence="4" id="KW-1185">Reference proteome</keyword>
<keyword evidence="1" id="KW-0732">Signal</keyword>
<name>A0ABW4P6H1_9NOCA</name>
<dbReference type="InterPro" id="IPR058333">
    <property type="entry name" value="DUF8020"/>
</dbReference>
<comment type="caution">
    <text evidence="3">The sequence shown here is derived from an EMBL/GenBank/DDBJ whole genome shotgun (WGS) entry which is preliminary data.</text>
</comment>
<evidence type="ECO:0000313" key="4">
    <source>
        <dbReference type="Proteomes" id="UP001597286"/>
    </source>
</evidence>
<dbReference type="Pfam" id="PF26059">
    <property type="entry name" value="DUF8020"/>
    <property type="match status" value="1"/>
</dbReference>
<feature type="domain" description="DUF8020" evidence="2">
    <location>
        <begin position="37"/>
        <end position="109"/>
    </location>
</feature>
<sequence>MKLHKAAVVSVAIAAAVSVGAGTSVANAAPAQGDSSIGYTQTVSPGGTVSTILDSGAFRLTAGGGAVDVVDNAGTALTTLPLAYSMGGHPVPVSATIGQDGRQLMLTPQSPPLGIQPVADAAAYQNMVDQAEKGWLNGGQLNANTGAAIGLVVGCVLFLFVGCPLGAVIGGTIGAVTGTINANPELQPAIFAYLATLP</sequence>
<protein>
    <recommendedName>
        <fullName evidence="2">DUF8020 domain-containing protein</fullName>
    </recommendedName>
</protein>
<dbReference type="RefSeq" id="WP_378486114.1">
    <property type="nucleotide sequence ID" value="NZ_JBHUFB010000012.1"/>
</dbReference>
<accession>A0ABW4P6H1</accession>
<dbReference type="EMBL" id="JBHUFB010000012">
    <property type="protein sequence ID" value="MFD1813611.1"/>
    <property type="molecule type" value="Genomic_DNA"/>
</dbReference>
<evidence type="ECO:0000313" key="3">
    <source>
        <dbReference type="EMBL" id="MFD1813611.1"/>
    </source>
</evidence>
<proteinExistence type="predicted"/>
<reference evidence="4" key="1">
    <citation type="journal article" date="2019" name="Int. J. Syst. Evol. Microbiol.">
        <title>The Global Catalogue of Microorganisms (GCM) 10K type strain sequencing project: providing services to taxonomists for standard genome sequencing and annotation.</title>
        <authorList>
            <consortium name="The Broad Institute Genomics Platform"/>
            <consortium name="The Broad Institute Genome Sequencing Center for Infectious Disease"/>
            <person name="Wu L."/>
            <person name="Ma J."/>
        </authorList>
    </citation>
    <scope>NUCLEOTIDE SEQUENCE [LARGE SCALE GENOMIC DNA]</scope>
    <source>
        <strain evidence="4">DT72</strain>
    </source>
</reference>
<feature type="chain" id="PRO_5047541558" description="DUF8020 domain-containing protein" evidence="1">
    <location>
        <begin position="22"/>
        <end position="198"/>
    </location>
</feature>
<feature type="signal peptide" evidence="1">
    <location>
        <begin position="1"/>
        <end position="21"/>
    </location>
</feature>